<feature type="transmembrane region" description="Helical" evidence="7">
    <location>
        <begin position="12"/>
        <end position="34"/>
    </location>
</feature>
<feature type="transmembrane region" description="Helical" evidence="7">
    <location>
        <begin position="112"/>
        <end position="133"/>
    </location>
</feature>
<evidence type="ECO:0000256" key="3">
    <source>
        <dbReference type="ARBA" id="ARBA00022475"/>
    </source>
</evidence>
<keyword evidence="3" id="KW-1003">Cell membrane</keyword>
<dbReference type="EMBL" id="WJJP01000763">
    <property type="protein sequence ID" value="MBD3327616.1"/>
    <property type="molecule type" value="Genomic_DNA"/>
</dbReference>
<evidence type="ECO:0000256" key="5">
    <source>
        <dbReference type="ARBA" id="ARBA00022989"/>
    </source>
</evidence>
<comment type="subcellular location">
    <subcellularLocation>
        <location evidence="1 7">Cell membrane</location>
        <topology evidence="1 7">Multi-pass membrane protein</topology>
    </subcellularLocation>
</comment>
<feature type="transmembrane region" description="Helical" evidence="7">
    <location>
        <begin position="73"/>
        <end position="100"/>
    </location>
</feature>
<comment type="caution">
    <text evidence="9">The sequence shown here is derived from an EMBL/GenBank/DDBJ whole genome shotgun (WGS) entry which is preliminary data.</text>
</comment>
<protein>
    <submittedName>
        <fullName evidence="9">ABC transporter permease subunit</fullName>
    </submittedName>
</protein>
<evidence type="ECO:0000313" key="10">
    <source>
        <dbReference type="Proteomes" id="UP000649604"/>
    </source>
</evidence>
<evidence type="ECO:0000256" key="7">
    <source>
        <dbReference type="RuleBase" id="RU363032"/>
    </source>
</evidence>
<reference evidence="9" key="1">
    <citation type="submission" date="2019-11" db="EMBL/GenBank/DDBJ databases">
        <title>Microbial mats filling the niche in hypersaline microbial mats.</title>
        <authorList>
            <person name="Wong H.L."/>
            <person name="Macleod F.I."/>
            <person name="White R.A. III"/>
            <person name="Burns B.P."/>
        </authorList>
    </citation>
    <scope>NUCLEOTIDE SEQUENCE</scope>
    <source>
        <strain evidence="9">Rbin_158</strain>
    </source>
</reference>
<feature type="domain" description="ABC transmembrane type-1" evidence="8">
    <location>
        <begin position="74"/>
        <end position="264"/>
    </location>
</feature>
<dbReference type="SUPFAM" id="SSF161098">
    <property type="entry name" value="MetI-like"/>
    <property type="match status" value="1"/>
</dbReference>
<dbReference type="Pfam" id="PF00528">
    <property type="entry name" value="BPD_transp_1"/>
    <property type="match status" value="1"/>
</dbReference>
<dbReference type="InterPro" id="IPR050901">
    <property type="entry name" value="BP-dep_ABC_trans_perm"/>
</dbReference>
<keyword evidence="4 7" id="KW-0812">Transmembrane</keyword>
<evidence type="ECO:0000313" key="9">
    <source>
        <dbReference type="EMBL" id="MBD3327616.1"/>
    </source>
</evidence>
<feature type="transmembrane region" description="Helical" evidence="7">
    <location>
        <begin position="186"/>
        <end position="211"/>
    </location>
</feature>
<name>A0A9D5Q983_9BACT</name>
<feature type="non-terminal residue" evidence="9">
    <location>
        <position position="279"/>
    </location>
</feature>
<dbReference type="InterPro" id="IPR000515">
    <property type="entry name" value="MetI-like"/>
</dbReference>
<comment type="similarity">
    <text evidence="7">Belongs to the binding-protein-dependent transport system permease family.</text>
</comment>
<evidence type="ECO:0000256" key="6">
    <source>
        <dbReference type="ARBA" id="ARBA00023136"/>
    </source>
</evidence>
<dbReference type="PROSITE" id="PS50928">
    <property type="entry name" value="ABC_TM1"/>
    <property type="match status" value="1"/>
</dbReference>
<dbReference type="PANTHER" id="PTHR32243">
    <property type="entry name" value="MALTOSE TRANSPORT SYSTEM PERMEASE-RELATED"/>
    <property type="match status" value="1"/>
</dbReference>
<accession>A0A9D5Q983</accession>
<dbReference type="CDD" id="cd06261">
    <property type="entry name" value="TM_PBP2"/>
    <property type="match status" value="1"/>
</dbReference>
<dbReference type="AlphaFoldDB" id="A0A9D5Q983"/>
<keyword evidence="5 7" id="KW-1133">Transmembrane helix</keyword>
<organism evidence="9 10">
    <name type="scientific">candidate division KSB3 bacterium</name>
    <dbReference type="NCBI Taxonomy" id="2044937"/>
    <lineage>
        <taxon>Bacteria</taxon>
        <taxon>candidate division KSB3</taxon>
    </lineage>
</organism>
<feature type="transmembrane region" description="Helical" evidence="7">
    <location>
        <begin position="245"/>
        <end position="264"/>
    </location>
</feature>
<evidence type="ECO:0000256" key="4">
    <source>
        <dbReference type="ARBA" id="ARBA00022692"/>
    </source>
</evidence>
<dbReference type="PANTHER" id="PTHR32243:SF52">
    <property type="entry name" value="ABC TRANSPORTER PERMEASE PROTEIN"/>
    <property type="match status" value="1"/>
</dbReference>
<evidence type="ECO:0000256" key="2">
    <source>
        <dbReference type="ARBA" id="ARBA00022448"/>
    </source>
</evidence>
<dbReference type="InterPro" id="IPR035906">
    <property type="entry name" value="MetI-like_sf"/>
</dbReference>
<dbReference type="GO" id="GO:0055085">
    <property type="term" value="P:transmembrane transport"/>
    <property type="evidence" value="ECO:0007669"/>
    <property type="project" value="InterPro"/>
</dbReference>
<dbReference type="GO" id="GO:0005886">
    <property type="term" value="C:plasma membrane"/>
    <property type="evidence" value="ECO:0007669"/>
    <property type="project" value="UniProtKB-SubCell"/>
</dbReference>
<gene>
    <name evidence="9" type="ORF">GF339_23740</name>
</gene>
<dbReference type="Proteomes" id="UP000649604">
    <property type="component" value="Unassembled WGS sequence"/>
</dbReference>
<evidence type="ECO:0000259" key="8">
    <source>
        <dbReference type="PROSITE" id="PS50928"/>
    </source>
</evidence>
<keyword evidence="2 7" id="KW-0813">Transport</keyword>
<proteinExistence type="inferred from homology"/>
<evidence type="ECO:0000256" key="1">
    <source>
        <dbReference type="ARBA" id="ARBA00004651"/>
    </source>
</evidence>
<dbReference type="Gene3D" id="1.10.3720.10">
    <property type="entry name" value="MetI-like"/>
    <property type="match status" value="1"/>
</dbReference>
<sequence>MALYLKKRTKTKIAGVVLLVITVVTVAPLLWMLLASVKTTAQMFANPPIILPPEPTWENYKALLTGTESRLPFLVNSLVISLTTTVIVMVLATPAAFGFAKMRIRGSRHLEFWILSTRMMPPIAALIPIFLIIRKLGLFDTKPGIILPYIAFNLPYAVWMMTIFFRQLPSEIDEAAMLDGCTWGTTFFRIGIPLVLPSLITVAIFVFIFSWNELLFALILTGREAKTLPVAISEYSGGVFIRWELMAAASILQIIPAVLVVVLLQRYIISGLTMGAVEK</sequence>
<feature type="transmembrane region" description="Helical" evidence="7">
    <location>
        <begin position="145"/>
        <end position="165"/>
    </location>
</feature>
<keyword evidence="6 7" id="KW-0472">Membrane</keyword>